<keyword evidence="2" id="KW-1185">Reference proteome</keyword>
<protein>
    <submittedName>
        <fullName evidence="1">Uncharacterized protein</fullName>
    </submittedName>
</protein>
<dbReference type="Proteomes" id="UP001467690">
    <property type="component" value="Unassembled WGS sequence"/>
</dbReference>
<organism evidence="1 2">
    <name type="scientific">Catenovulum sediminis</name>
    <dbReference type="NCBI Taxonomy" id="1740262"/>
    <lineage>
        <taxon>Bacteria</taxon>
        <taxon>Pseudomonadati</taxon>
        <taxon>Pseudomonadota</taxon>
        <taxon>Gammaproteobacteria</taxon>
        <taxon>Alteromonadales</taxon>
        <taxon>Alteromonadaceae</taxon>
        <taxon>Catenovulum</taxon>
    </lineage>
</organism>
<evidence type="ECO:0000313" key="1">
    <source>
        <dbReference type="EMBL" id="MER2490510.1"/>
    </source>
</evidence>
<sequence>MDTISVSEIKLSLFSDQYNLTYKLPIKLANKSPKQACASVLER</sequence>
<comment type="caution">
    <text evidence="1">The sequence shown here is derived from an EMBL/GenBank/DDBJ whole genome shotgun (WGS) entry which is preliminary data.</text>
</comment>
<dbReference type="EMBL" id="JBELOE010000059">
    <property type="protein sequence ID" value="MER2490510.1"/>
    <property type="molecule type" value="Genomic_DNA"/>
</dbReference>
<evidence type="ECO:0000313" key="2">
    <source>
        <dbReference type="Proteomes" id="UP001467690"/>
    </source>
</evidence>
<proteinExistence type="predicted"/>
<reference evidence="1 2" key="1">
    <citation type="submission" date="2024-06" db="EMBL/GenBank/DDBJ databases">
        <authorList>
            <person name="Chen R.Y."/>
        </authorList>
    </citation>
    <scope>NUCLEOTIDE SEQUENCE [LARGE SCALE GENOMIC DNA]</scope>
    <source>
        <strain evidence="1 2">D2</strain>
    </source>
</reference>
<dbReference type="RefSeq" id="WP_350400298.1">
    <property type="nucleotide sequence ID" value="NZ_JBELOE010000059.1"/>
</dbReference>
<gene>
    <name evidence="1" type="ORF">ABS311_01250</name>
</gene>
<name>A0ABV1RC71_9ALTE</name>
<accession>A0ABV1RC71</accession>